<gene>
    <name evidence="1" type="ORF">QAD02_006342</name>
</gene>
<sequence>MDNYIASLSNEQKKIFDAVKNYRISDVDIFLNESPNLIQDTVFSYVLLITALYQGYHGVYMLLVEKGCSVTSSFKTLFYSTPLYYAISYHDLKLCEELHKRGASIYDKDANSRTPIEALMKTSYQCFRYFTSKLNFDDLDPECRDHIEIFHVACYRGDLDIMKKFVERGFSANSRSGFQNMEWVGATPLHFAFQSKSRVEAVNLLLKLDVDFDIQDKRGNTILHAAFDKLDRKSPSKPSDPLFNNIMQAYIRKYDGTKFNNPVNKYGISHFHILCLVDLDEKCGNDPTRQLNLIKLFIEKGIDLNSTNTYKKKYMQNPGPYFSGYTGLHFAARYSRLSILKSLLENGADPTKVDSSGNENTPLHVLDFENTNSSQMAELLLKHGASVDVSNCYGHTPLHIAFNMQIIIDDHYSLELQHKLEPVMQVLSSASSQVSNIINAEGISYLHIAASRDLNLVKTLIGNGALINPPIEQSLLLRCTKLSSLSTADRFYQYSAFHIAIIFNRVEIVEYFLASGVDVNSKTNELETTPLHLACCEQLRNIQKSYSDGITEKSAKNIVNIEDSKESNGIEWNKNRKDQIQIIEMLIKHGADVNAQDYMKLTPLFAVSDLILSMVMSHPYISYKSSAYEEVLNRQKTIIDILINHGADVDCRDKSGKSLLHTLFETSQQGDKRKDIAKFLLDRGANIEIIDAEGYTPLNFAVKNATYYDDYDEENIYKNDSSFIDLFLEYGADINSKSNDLDSPLHTAVRYYHRDKDRQEILVKLLDHPDINLNSQNKFGKTPLHLAINWYKLFCVEKLLDAGVDVNIEDVLGEPPISHLSKRLKRPFYDQSSNKTSVYTRIIDYINKLIRINYFVSDKVRSHFSSIVASVELDFSLGLPRMNSKIDEELLKSKSVKIDSYTSLFQILMKHANEMAKHSKNENFAKMFVLSKQSSQTNECTNVFDYLMKDMKETANHAKKEMLAKFLSLEQPDSNDITSLFQFLQKDANERAEHARKFSKIESYQQLQKEFPHIVCFLKAQYKKGLSRTLLLDPAIKALRIVTKMDWPDSCSERILRLIDHCFHCTD</sequence>
<keyword evidence="2" id="KW-1185">Reference proteome</keyword>
<dbReference type="Proteomes" id="UP001239111">
    <property type="component" value="Chromosome 4"/>
</dbReference>
<name>A0ACC2N4T2_9HYME</name>
<reference evidence="1" key="1">
    <citation type="submission" date="2023-04" db="EMBL/GenBank/DDBJ databases">
        <title>A chromosome-level genome assembly of the parasitoid wasp Eretmocerus hayati.</title>
        <authorList>
            <person name="Zhong Y."/>
            <person name="Liu S."/>
            <person name="Liu Y."/>
        </authorList>
    </citation>
    <scope>NUCLEOTIDE SEQUENCE</scope>
    <source>
        <strain evidence="1">ZJU_SS_LIU_2023</strain>
    </source>
</reference>
<accession>A0ACC2N4T2</accession>
<comment type="caution">
    <text evidence="1">The sequence shown here is derived from an EMBL/GenBank/DDBJ whole genome shotgun (WGS) entry which is preliminary data.</text>
</comment>
<organism evidence="1 2">
    <name type="scientific">Eretmocerus hayati</name>
    <dbReference type="NCBI Taxonomy" id="131215"/>
    <lineage>
        <taxon>Eukaryota</taxon>
        <taxon>Metazoa</taxon>
        <taxon>Ecdysozoa</taxon>
        <taxon>Arthropoda</taxon>
        <taxon>Hexapoda</taxon>
        <taxon>Insecta</taxon>
        <taxon>Pterygota</taxon>
        <taxon>Neoptera</taxon>
        <taxon>Endopterygota</taxon>
        <taxon>Hymenoptera</taxon>
        <taxon>Apocrita</taxon>
        <taxon>Proctotrupomorpha</taxon>
        <taxon>Chalcidoidea</taxon>
        <taxon>Aphelinidae</taxon>
        <taxon>Aphelininae</taxon>
        <taxon>Eretmocerus</taxon>
    </lineage>
</organism>
<evidence type="ECO:0000313" key="1">
    <source>
        <dbReference type="EMBL" id="KAJ8664680.1"/>
    </source>
</evidence>
<dbReference type="EMBL" id="CM056744">
    <property type="protein sequence ID" value="KAJ8664680.1"/>
    <property type="molecule type" value="Genomic_DNA"/>
</dbReference>
<proteinExistence type="predicted"/>
<evidence type="ECO:0000313" key="2">
    <source>
        <dbReference type="Proteomes" id="UP001239111"/>
    </source>
</evidence>
<protein>
    <submittedName>
        <fullName evidence="1">Uncharacterized protein</fullName>
    </submittedName>
</protein>